<dbReference type="EMBL" id="JAJJMB010004648">
    <property type="protein sequence ID" value="KAI3942472.1"/>
    <property type="molecule type" value="Genomic_DNA"/>
</dbReference>
<evidence type="ECO:0000313" key="2">
    <source>
        <dbReference type="Proteomes" id="UP001202328"/>
    </source>
</evidence>
<reference evidence="1" key="1">
    <citation type="submission" date="2022-04" db="EMBL/GenBank/DDBJ databases">
        <title>A functionally conserved STORR gene fusion in Papaver species that diverged 16.8 million years ago.</title>
        <authorList>
            <person name="Catania T."/>
        </authorList>
    </citation>
    <scope>NUCLEOTIDE SEQUENCE</scope>
    <source>
        <strain evidence="1">S-188037</strain>
    </source>
</reference>
<feature type="non-terminal residue" evidence="1">
    <location>
        <position position="51"/>
    </location>
</feature>
<accession>A0AAD4XS32</accession>
<organism evidence="1 2">
    <name type="scientific">Papaver atlanticum</name>
    <dbReference type="NCBI Taxonomy" id="357466"/>
    <lineage>
        <taxon>Eukaryota</taxon>
        <taxon>Viridiplantae</taxon>
        <taxon>Streptophyta</taxon>
        <taxon>Embryophyta</taxon>
        <taxon>Tracheophyta</taxon>
        <taxon>Spermatophyta</taxon>
        <taxon>Magnoliopsida</taxon>
        <taxon>Ranunculales</taxon>
        <taxon>Papaveraceae</taxon>
        <taxon>Papaveroideae</taxon>
        <taxon>Papaver</taxon>
    </lineage>
</organism>
<proteinExistence type="predicted"/>
<name>A0AAD4XS32_9MAGN</name>
<comment type="caution">
    <text evidence="1">The sequence shown here is derived from an EMBL/GenBank/DDBJ whole genome shotgun (WGS) entry which is preliminary data.</text>
</comment>
<gene>
    <name evidence="1" type="ORF">MKW98_013124</name>
</gene>
<dbReference type="AlphaFoldDB" id="A0AAD4XS32"/>
<evidence type="ECO:0000313" key="1">
    <source>
        <dbReference type="EMBL" id="KAI3942472.1"/>
    </source>
</evidence>
<keyword evidence="2" id="KW-1185">Reference proteome</keyword>
<protein>
    <submittedName>
        <fullName evidence="1">Uncharacterized protein</fullName>
    </submittedName>
</protein>
<dbReference type="Proteomes" id="UP001202328">
    <property type="component" value="Unassembled WGS sequence"/>
</dbReference>
<sequence>MSKEHKWPITSRWNLPRNTNDIMRCRNLLNKLTAEEVTWHPWESYREVLAS</sequence>